<dbReference type="PANTHER" id="PTHR16943">
    <property type="entry name" value="2-METHYLCITRATE DEHYDRATASE-RELATED"/>
    <property type="match status" value="1"/>
</dbReference>
<gene>
    <name evidence="4" type="ORF">J2W25_001810</name>
</gene>
<evidence type="ECO:0000259" key="2">
    <source>
        <dbReference type="Pfam" id="PF03972"/>
    </source>
</evidence>
<reference evidence="4" key="1">
    <citation type="submission" date="2023-07" db="EMBL/GenBank/DDBJ databases">
        <title>Sorghum-associated microbial communities from plants grown in Nebraska, USA.</title>
        <authorList>
            <person name="Schachtman D."/>
        </authorList>
    </citation>
    <scope>NUCLEOTIDE SEQUENCE</scope>
    <source>
        <strain evidence="4">DS2795</strain>
    </source>
</reference>
<dbReference type="AlphaFoldDB" id="A0AAW8DTK5"/>
<comment type="similarity">
    <text evidence="1">Belongs to the PrpD family.</text>
</comment>
<dbReference type="Proteomes" id="UP001244295">
    <property type="component" value="Unassembled WGS sequence"/>
</dbReference>
<evidence type="ECO:0000256" key="1">
    <source>
        <dbReference type="ARBA" id="ARBA00006174"/>
    </source>
</evidence>
<dbReference type="InterPro" id="IPR045336">
    <property type="entry name" value="MmgE_PrpD_N"/>
</dbReference>
<evidence type="ECO:0000313" key="5">
    <source>
        <dbReference type="Proteomes" id="UP001244295"/>
    </source>
</evidence>
<feature type="domain" description="MmgE/PrpD N-terminal" evidence="2">
    <location>
        <begin position="23"/>
        <end position="256"/>
    </location>
</feature>
<dbReference type="InterPro" id="IPR036148">
    <property type="entry name" value="MmgE/PrpD_sf"/>
</dbReference>
<evidence type="ECO:0000313" key="4">
    <source>
        <dbReference type="EMBL" id="MDP9922789.1"/>
    </source>
</evidence>
<dbReference type="InterPro" id="IPR042183">
    <property type="entry name" value="MmgE/PrpD_sf_1"/>
</dbReference>
<dbReference type="InterPro" id="IPR005656">
    <property type="entry name" value="MmgE_PrpD"/>
</dbReference>
<dbReference type="Gene3D" id="3.30.1330.120">
    <property type="entry name" value="2-methylcitrate dehydratase PrpD"/>
    <property type="match status" value="1"/>
</dbReference>
<name>A0AAW8DTK5_9BURK</name>
<sequence>MSAASCAGEAGQSQGQPRGLTHAFAAFVRSAAFERMPAAVHAEAQRAIADCLGGALAGAREPVAIRAAALSDAAGPCTLWARPRRASARDAALINGCAAHAHAIDDTNESMRGHPSAPIVPAVLALGEEIDATGDALVEAYVVGVEVAAKLGLAVNDRHSQLGWHTTCTLGAVGAAASCAKLLGLDEMRTVHALGIAASMAGGLRVNFGSMTKPLHAGLAAHNGVLAARLAEAGVTASAQALEGHEGFLALFCGDDARPDRALAALGQPFELDFPGIVYKQYPTCSLMHALVDMAIEARAHRLPELLGVSRIRCGISTRLIAARRTAWPTSGMEAKFHVEYCVAVALLCGTQGLSDFVDGALERPDVRALAQRIEVAPGIDFPAGNGDFAELHIEVEGQTVFRDRRAKPRGHPSQPLSDAEHRDKFMACASLAMDSAAAAELHSALRGTPFPDARTLGRLLAAAH</sequence>
<dbReference type="PANTHER" id="PTHR16943:SF8">
    <property type="entry name" value="2-METHYLCITRATE DEHYDRATASE"/>
    <property type="match status" value="1"/>
</dbReference>
<protein>
    <submittedName>
        <fullName evidence="4">2-methylcitrate dehydratase PrpD</fullName>
    </submittedName>
</protein>
<dbReference type="Gene3D" id="1.10.4100.10">
    <property type="entry name" value="2-methylcitrate dehydratase PrpD"/>
    <property type="match status" value="1"/>
</dbReference>
<accession>A0AAW8DTK5</accession>
<dbReference type="SUPFAM" id="SSF103378">
    <property type="entry name" value="2-methylcitrate dehydratase PrpD"/>
    <property type="match status" value="1"/>
</dbReference>
<dbReference type="GO" id="GO:0016829">
    <property type="term" value="F:lyase activity"/>
    <property type="evidence" value="ECO:0007669"/>
    <property type="project" value="InterPro"/>
</dbReference>
<proteinExistence type="inferred from homology"/>
<comment type="caution">
    <text evidence="4">The sequence shown here is derived from an EMBL/GenBank/DDBJ whole genome shotgun (WGS) entry which is preliminary data.</text>
</comment>
<dbReference type="InterPro" id="IPR042188">
    <property type="entry name" value="MmgE/PrpD_sf_2"/>
</dbReference>
<dbReference type="EMBL" id="JAUSRR010000003">
    <property type="protein sequence ID" value="MDP9922789.1"/>
    <property type="molecule type" value="Genomic_DNA"/>
</dbReference>
<dbReference type="InterPro" id="IPR045337">
    <property type="entry name" value="MmgE_PrpD_C"/>
</dbReference>
<dbReference type="RefSeq" id="WP_307636373.1">
    <property type="nucleotide sequence ID" value="NZ_JAUSRR010000003.1"/>
</dbReference>
<organism evidence="4 5">
    <name type="scientific">Variovorax boronicumulans</name>
    <dbReference type="NCBI Taxonomy" id="436515"/>
    <lineage>
        <taxon>Bacteria</taxon>
        <taxon>Pseudomonadati</taxon>
        <taxon>Pseudomonadota</taxon>
        <taxon>Betaproteobacteria</taxon>
        <taxon>Burkholderiales</taxon>
        <taxon>Comamonadaceae</taxon>
        <taxon>Variovorax</taxon>
    </lineage>
</organism>
<evidence type="ECO:0000259" key="3">
    <source>
        <dbReference type="Pfam" id="PF19305"/>
    </source>
</evidence>
<dbReference type="Pfam" id="PF19305">
    <property type="entry name" value="MmgE_PrpD_C"/>
    <property type="match status" value="1"/>
</dbReference>
<feature type="domain" description="MmgE/PrpD C-terminal" evidence="3">
    <location>
        <begin position="282"/>
        <end position="440"/>
    </location>
</feature>
<dbReference type="Pfam" id="PF03972">
    <property type="entry name" value="MmgE_PrpD_N"/>
    <property type="match status" value="1"/>
</dbReference>